<reference evidence="7 8" key="1">
    <citation type="submission" date="2023-08" db="EMBL/GenBank/DDBJ databases">
        <title>A Necator americanus chromosomal reference genome.</title>
        <authorList>
            <person name="Ilik V."/>
            <person name="Petrzelkova K.J."/>
            <person name="Pardy F."/>
            <person name="Fuh T."/>
            <person name="Niatou-Singa F.S."/>
            <person name="Gouil Q."/>
            <person name="Baker L."/>
            <person name="Ritchie M.E."/>
            <person name="Jex A.R."/>
            <person name="Gazzola D."/>
            <person name="Li H."/>
            <person name="Toshio Fujiwara R."/>
            <person name="Zhan B."/>
            <person name="Aroian R.V."/>
            <person name="Pafco B."/>
            <person name="Schwarz E.M."/>
        </authorList>
    </citation>
    <scope>NUCLEOTIDE SEQUENCE [LARGE SCALE GENOMIC DNA]</scope>
    <source>
        <strain evidence="7 8">Aroian</strain>
        <tissue evidence="7">Whole animal</tissue>
    </source>
</reference>
<dbReference type="Proteomes" id="UP001303046">
    <property type="component" value="Unassembled WGS sequence"/>
</dbReference>
<dbReference type="PANTHER" id="PTHR48043">
    <property type="entry name" value="EG:EG0003.4 PROTEIN-RELATED"/>
    <property type="match status" value="1"/>
</dbReference>
<comment type="similarity">
    <text evidence="1">Belongs to the UDP-glycosyltransferase family.</text>
</comment>
<dbReference type="SUPFAM" id="SSF53756">
    <property type="entry name" value="UDP-Glycosyltransferase/glycogen phosphorylase"/>
    <property type="match status" value="1"/>
</dbReference>
<name>A0ABR1BXK6_NECAM</name>
<evidence type="ECO:0000313" key="8">
    <source>
        <dbReference type="Proteomes" id="UP001303046"/>
    </source>
</evidence>
<dbReference type="InterPro" id="IPR050271">
    <property type="entry name" value="UDP-glycosyltransferase"/>
</dbReference>
<evidence type="ECO:0000256" key="3">
    <source>
        <dbReference type="ARBA" id="ARBA00022676"/>
    </source>
</evidence>
<evidence type="ECO:0000256" key="4">
    <source>
        <dbReference type="ARBA" id="ARBA00022679"/>
    </source>
</evidence>
<evidence type="ECO:0000256" key="6">
    <source>
        <dbReference type="ARBA" id="ARBA00047475"/>
    </source>
</evidence>
<keyword evidence="4" id="KW-0808">Transferase</keyword>
<evidence type="ECO:0000313" key="7">
    <source>
        <dbReference type="EMBL" id="KAK6729959.1"/>
    </source>
</evidence>
<dbReference type="EC" id="2.4.1.17" evidence="2"/>
<organism evidence="7 8">
    <name type="scientific">Necator americanus</name>
    <name type="common">Human hookworm</name>
    <dbReference type="NCBI Taxonomy" id="51031"/>
    <lineage>
        <taxon>Eukaryota</taxon>
        <taxon>Metazoa</taxon>
        <taxon>Ecdysozoa</taxon>
        <taxon>Nematoda</taxon>
        <taxon>Chromadorea</taxon>
        <taxon>Rhabditida</taxon>
        <taxon>Rhabditina</taxon>
        <taxon>Rhabditomorpha</taxon>
        <taxon>Strongyloidea</taxon>
        <taxon>Ancylostomatidae</taxon>
        <taxon>Bunostominae</taxon>
        <taxon>Necator</taxon>
    </lineage>
</organism>
<dbReference type="PANTHER" id="PTHR48043:SF23">
    <property type="entry name" value="UDP-GLUCURONOSYLTRANSFERASE"/>
    <property type="match status" value="1"/>
</dbReference>
<keyword evidence="3" id="KW-0328">Glycosyltransferase</keyword>
<keyword evidence="5" id="KW-0732">Signal</keyword>
<protein>
    <recommendedName>
        <fullName evidence="2">glucuronosyltransferase</fullName>
        <ecNumber evidence="2">2.4.1.17</ecNumber>
    </recommendedName>
</protein>
<dbReference type="InterPro" id="IPR002213">
    <property type="entry name" value="UDP_glucos_trans"/>
</dbReference>
<evidence type="ECO:0000256" key="2">
    <source>
        <dbReference type="ARBA" id="ARBA00012544"/>
    </source>
</evidence>
<dbReference type="Pfam" id="PF00201">
    <property type="entry name" value="UDPGT"/>
    <property type="match status" value="1"/>
</dbReference>
<sequence>MVEPAETKHALLSTFASMPNVTFIWKYENENSAIAIEHTNVYLSGWIPQAALLSDARLSLFITHGGIASTNEVAFMGKPAIVVPLFGDQMRNARMLVRHGGAIMLQKFDIADAEKLRTAIATVLEDPSFNEKAQRLRQMLRNQPISPHELLLKHAEFAARTSKGMCYSRYCQRSCQSQYPDVEYLGETWNPWRQTAVSQHCTAIRCQPEEASVKEVALSAET</sequence>
<evidence type="ECO:0000256" key="5">
    <source>
        <dbReference type="ARBA" id="ARBA00022729"/>
    </source>
</evidence>
<comment type="catalytic activity">
    <reaction evidence="6">
        <text>glucuronate acceptor + UDP-alpha-D-glucuronate = acceptor beta-D-glucuronoside + UDP + H(+)</text>
        <dbReference type="Rhea" id="RHEA:21032"/>
        <dbReference type="ChEBI" id="CHEBI:15378"/>
        <dbReference type="ChEBI" id="CHEBI:58052"/>
        <dbReference type="ChEBI" id="CHEBI:58223"/>
        <dbReference type="ChEBI" id="CHEBI:132367"/>
        <dbReference type="ChEBI" id="CHEBI:132368"/>
        <dbReference type="EC" id="2.4.1.17"/>
    </reaction>
</comment>
<accession>A0ABR1BXK6</accession>
<gene>
    <name evidence="7" type="primary">Necator_chrI.g2923</name>
    <name evidence="7" type="ORF">RB195_006794</name>
</gene>
<evidence type="ECO:0000256" key="1">
    <source>
        <dbReference type="ARBA" id="ARBA00009995"/>
    </source>
</evidence>
<proteinExistence type="inferred from homology"/>
<dbReference type="EMBL" id="JAVFWL010000001">
    <property type="protein sequence ID" value="KAK6729959.1"/>
    <property type="molecule type" value="Genomic_DNA"/>
</dbReference>
<comment type="caution">
    <text evidence="7">The sequence shown here is derived from an EMBL/GenBank/DDBJ whole genome shotgun (WGS) entry which is preliminary data.</text>
</comment>
<keyword evidence="8" id="KW-1185">Reference proteome</keyword>
<dbReference type="Gene3D" id="3.40.50.2000">
    <property type="entry name" value="Glycogen Phosphorylase B"/>
    <property type="match status" value="1"/>
</dbReference>
<dbReference type="CDD" id="cd03784">
    <property type="entry name" value="GT1_Gtf-like"/>
    <property type="match status" value="1"/>
</dbReference>